<accession>A0A937FX00</accession>
<dbReference type="AlphaFoldDB" id="A0A937FX00"/>
<keyword evidence="2" id="KW-1185">Reference proteome</keyword>
<evidence type="ECO:0000313" key="1">
    <source>
        <dbReference type="EMBL" id="MBL6447599.1"/>
    </source>
</evidence>
<organism evidence="1 2">
    <name type="scientific">Fulvivirga marina</name>
    <dbReference type="NCBI Taxonomy" id="2494733"/>
    <lineage>
        <taxon>Bacteria</taxon>
        <taxon>Pseudomonadati</taxon>
        <taxon>Bacteroidota</taxon>
        <taxon>Cytophagia</taxon>
        <taxon>Cytophagales</taxon>
        <taxon>Fulvivirgaceae</taxon>
        <taxon>Fulvivirga</taxon>
    </lineage>
</organism>
<reference evidence="1" key="1">
    <citation type="submission" date="2021-01" db="EMBL/GenBank/DDBJ databases">
        <title>Fulvivirga kasyanovii gen. nov., sp nov., a novel member of the phylum Bacteroidetes isolated from seawater in a mussel farm.</title>
        <authorList>
            <person name="Zhao L.-H."/>
            <person name="Wang Z.-J."/>
        </authorList>
    </citation>
    <scope>NUCLEOTIDE SEQUENCE</scope>
    <source>
        <strain evidence="1">29W222</strain>
    </source>
</reference>
<sequence>MRYPKNHIASVLLVVVLVSTLKTSFIYLDFQLNKDFIAKFLCEKRDEPITVCGGKCYLGKQLKKAQDTENDQKTPTSAKVRFENLYTVVDFQFSPLAQSTLLSQTFTPYQTIHSSGHLAQIFHPPRLV</sequence>
<dbReference type="EMBL" id="JAEUGD010000045">
    <property type="protein sequence ID" value="MBL6447599.1"/>
    <property type="molecule type" value="Genomic_DNA"/>
</dbReference>
<proteinExistence type="predicted"/>
<comment type="caution">
    <text evidence="1">The sequence shown here is derived from an EMBL/GenBank/DDBJ whole genome shotgun (WGS) entry which is preliminary data.</text>
</comment>
<gene>
    <name evidence="1" type="ORF">JMN32_14875</name>
</gene>
<name>A0A937FX00_9BACT</name>
<evidence type="ECO:0000313" key="2">
    <source>
        <dbReference type="Proteomes" id="UP000614216"/>
    </source>
</evidence>
<dbReference type="RefSeq" id="WP_202857139.1">
    <property type="nucleotide sequence ID" value="NZ_JAEUGD010000045.1"/>
</dbReference>
<dbReference type="Proteomes" id="UP000614216">
    <property type="component" value="Unassembled WGS sequence"/>
</dbReference>
<protein>
    <submittedName>
        <fullName evidence="1">Uncharacterized protein</fullName>
    </submittedName>
</protein>